<organism evidence="1">
    <name type="scientific">Aspergillus flavus</name>
    <dbReference type="NCBI Taxonomy" id="5059"/>
    <lineage>
        <taxon>Eukaryota</taxon>
        <taxon>Fungi</taxon>
        <taxon>Dikarya</taxon>
        <taxon>Ascomycota</taxon>
        <taxon>Pezizomycotina</taxon>
        <taxon>Eurotiomycetes</taxon>
        <taxon>Eurotiomycetidae</taxon>
        <taxon>Eurotiales</taxon>
        <taxon>Aspergillaceae</taxon>
        <taxon>Aspergillus</taxon>
        <taxon>Aspergillus subgen. Circumdati</taxon>
    </lineage>
</organism>
<dbReference type="EMBL" id="ML734691">
    <property type="protein sequence ID" value="KAB8241425.1"/>
    <property type="molecule type" value="Genomic_DNA"/>
</dbReference>
<reference evidence="1" key="1">
    <citation type="submission" date="2019-04" db="EMBL/GenBank/DDBJ databases">
        <title>Friends and foes A comparative genomics study of 23 Aspergillus species from section Flavi.</title>
        <authorList>
            <consortium name="DOE Joint Genome Institute"/>
            <person name="Kjaerbolling I."/>
            <person name="Vesth T."/>
            <person name="Frisvad J.C."/>
            <person name="Nybo J.L."/>
            <person name="Theobald S."/>
            <person name="Kildgaard S."/>
            <person name="Isbrandt T."/>
            <person name="Kuo A."/>
            <person name="Sato A."/>
            <person name="Lyhne E.K."/>
            <person name="Kogle M.E."/>
            <person name="Wiebenga A."/>
            <person name="Kun R.S."/>
            <person name="Lubbers R.J."/>
            <person name="Makela M.R."/>
            <person name="Barry K."/>
            <person name="Chovatia M."/>
            <person name="Clum A."/>
            <person name="Daum C."/>
            <person name="Haridas S."/>
            <person name="He G."/>
            <person name="LaButti K."/>
            <person name="Lipzen A."/>
            <person name="Mondo S."/>
            <person name="Riley R."/>
            <person name="Salamov A."/>
            <person name="Simmons B.A."/>
            <person name="Magnuson J.K."/>
            <person name="Henrissat B."/>
            <person name="Mortensen U.H."/>
            <person name="Larsen T.O."/>
            <person name="Devries R.P."/>
            <person name="Grigoriev I.V."/>
            <person name="Machida M."/>
            <person name="Baker S.E."/>
            <person name="Andersen M.R."/>
        </authorList>
    </citation>
    <scope>NUCLEOTIDE SEQUENCE [LARGE SCALE GENOMIC DNA]</scope>
    <source>
        <strain evidence="1">CBS 121.62</strain>
    </source>
</reference>
<name>A0A5N6GI22_ASPFL</name>
<sequence>MFSSTRSSSQLRRGYCRYYRFTVAYWCSHVFGVDMLQLYSVAITLGACSSH</sequence>
<evidence type="ECO:0000313" key="1">
    <source>
        <dbReference type="EMBL" id="KAB8241425.1"/>
    </source>
</evidence>
<proteinExistence type="predicted"/>
<dbReference type="Proteomes" id="UP000325434">
    <property type="component" value="Unassembled WGS sequence"/>
</dbReference>
<gene>
    <name evidence="1" type="ORF">BDV35DRAFT_369752</name>
</gene>
<protein>
    <submittedName>
        <fullName evidence="1">Uncharacterized protein</fullName>
    </submittedName>
</protein>
<accession>A0A5N6GI22</accession>
<dbReference type="AlphaFoldDB" id="A0A5N6GI22"/>